<organism evidence="2 3">
    <name type="scientific">Eubacterium callanderi</name>
    <dbReference type="NCBI Taxonomy" id="53442"/>
    <lineage>
        <taxon>Bacteria</taxon>
        <taxon>Bacillati</taxon>
        <taxon>Bacillota</taxon>
        <taxon>Clostridia</taxon>
        <taxon>Eubacteriales</taxon>
        <taxon>Eubacteriaceae</taxon>
        <taxon>Eubacterium</taxon>
    </lineage>
</organism>
<dbReference type="RefSeq" id="WP_013381987.1">
    <property type="nucleotide sequence ID" value="NC_014624.2"/>
</dbReference>
<dbReference type="InterPro" id="IPR005039">
    <property type="entry name" value="Ant_C"/>
</dbReference>
<dbReference type="EMBL" id="CP002273">
    <property type="protein sequence ID" value="ADO38680.1"/>
    <property type="molecule type" value="Genomic_DNA"/>
</dbReference>
<proteinExistence type="predicted"/>
<reference key="1">
    <citation type="submission" date="2010-09" db="EMBL/GenBank/DDBJ databases">
        <authorList>
            <person name="Roh H."/>
            <person name="Ko H.-J."/>
            <person name="Kim D."/>
            <person name="Choi D.G."/>
            <person name="Park S."/>
            <person name="Kim S."/>
            <person name="Kim K.H."/>
            <person name="Chang I.S."/>
            <person name="Choi I.-G."/>
        </authorList>
    </citation>
    <scope>NUCLEOTIDE SEQUENCE</scope>
    <source>
        <strain>KIST612</strain>
    </source>
</reference>
<dbReference type="GeneID" id="68364635"/>
<reference evidence="2 3" key="2">
    <citation type="journal article" date="2011" name="J. Bacteriol.">
        <title>Complete genome sequence of a carbon monoxide-utilizing acetogen, Eubacterium limosum KIST612.</title>
        <authorList>
            <person name="Roh H."/>
            <person name="Ko H.J."/>
            <person name="Kim D."/>
            <person name="Choi D.G."/>
            <person name="Park S."/>
            <person name="Kim S."/>
            <person name="Chang I.S."/>
            <person name="Choi I.G."/>
        </authorList>
    </citation>
    <scope>NUCLEOTIDE SEQUENCE [LARGE SCALE GENOMIC DNA]</scope>
    <source>
        <strain evidence="2 3">KIST612</strain>
    </source>
</reference>
<dbReference type="HOGENOM" id="CLU_1989300_0_0_9"/>
<keyword evidence="3" id="KW-1185">Reference proteome</keyword>
<evidence type="ECO:0000313" key="2">
    <source>
        <dbReference type="EMBL" id="ADO38680.1"/>
    </source>
</evidence>
<dbReference type="GO" id="GO:0003677">
    <property type="term" value="F:DNA binding"/>
    <property type="evidence" value="ECO:0007669"/>
    <property type="project" value="InterPro"/>
</dbReference>
<dbReference type="KEGG" id="elm:ELI_3724"/>
<evidence type="ECO:0000313" key="3">
    <source>
        <dbReference type="Proteomes" id="UP000006873"/>
    </source>
</evidence>
<sequence>MKRKQTTPKDETAPKACAMCCGLCAQKQENWTVAELAGFMQMRGFNIGRNRLHAWLRAHGFTDRIQWKGQNLPTHKALDAGFMVIAHVESWNRERDWKITRPSIRITPLGRTYFMGLFVQEGEGQ</sequence>
<dbReference type="Pfam" id="PF03374">
    <property type="entry name" value="ANT"/>
    <property type="match status" value="1"/>
</dbReference>
<evidence type="ECO:0000259" key="1">
    <source>
        <dbReference type="Pfam" id="PF03374"/>
    </source>
</evidence>
<feature type="domain" description="Antirepressor protein C-terminal" evidence="1">
    <location>
        <begin position="25"/>
        <end position="118"/>
    </location>
</feature>
<dbReference type="eggNOG" id="COG3645">
    <property type="taxonomic scope" value="Bacteria"/>
</dbReference>
<accession>E3GPV1</accession>
<gene>
    <name evidence="2" type="ordered locus">ELI_3724</name>
</gene>
<dbReference type="Proteomes" id="UP000006873">
    <property type="component" value="Chromosome"/>
</dbReference>
<name>E3GPV1_9FIRM</name>
<protein>
    <submittedName>
        <fullName evidence="2">Antirepressor</fullName>
    </submittedName>
</protein>
<dbReference type="AlphaFoldDB" id="E3GPV1"/>